<keyword evidence="1" id="KW-1133">Transmembrane helix</keyword>
<dbReference type="EMBL" id="LR798196">
    <property type="protein sequence ID" value="CAB5145038.1"/>
    <property type="molecule type" value="Genomic_DNA"/>
</dbReference>
<keyword evidence="1" id="KW-0812">Transmembrane</keyword>
<keyword evidence="1" id="KW-0472">Membrane</keyword>
<sequence>MDTQTAFNIVLSLVAFLGGWVLNSLRDSIKALQKTDAELADKVQHIEVLVAGQYVKRDDLEKLSTALFNKLDKIEMKLDGKADK</sequence>
<dbReference type="SUPFAM" id="SSF109755">
    <property type="entry name" value="PhoU-like"/>
    <property type="match status" value="1"/>
</dbReference>
<accession>A0A6J7W1J1</accession>
<evidence type="ECO:0000313" key="2">
    <source>
        <dbReference type="EMBL" id="CAB5145038.1"/>
    </source>
</evidence>
<evidence type="ECO:0000256" key="1">
    <source>
        <dbReference type="SAM" id="Phobius"/>
    </source>
</evidence>
<name>A0A6J7W1J1_9CAUD</name>
<gene>
    <name evidence="2" type="ORF">UFOVP147_46</name>
</gene>
<feature type="transmembrane region" description="Helical" evidence="1">
    <location>
        <begin position="6"/>
        <end position="25"/>
    </location>
</feature>
<organism evidence="2">
    <name type="scientific">uncultured Caudovirales phage</name>
    <dbReference type="NCBI Taxonomy" id="2100421"/>
    <lineage>
        <taxon>Viruses</taxon>
        <taxon>Duplodnaviria</taxon>
        <taxon>Heunggongvirae</taxon>
        <taxon>Uroviricota</taxon>
        <taxon>Caudoviricetes</taxon>
        <taxon>Peduoviridae</taxon>
        <taxon>Maltschvirus</taxon>
        <taxon>Maltschvirus maltsch</taxon>
    </lineage>
</organism>
<proteinExistence type="predicted"/>
<reference evidence="2" key="1">
    <citation type="submission" date="2020-05" db="EMBL/GenBank/DDBJ databases">
        <authorList>
            <person name="Chiriac C."/>
            <person name="Salcher M."/>
            <person name="Ghai R."/>
            <person name="Kavagutti S V."/>
        </authorList>
    </citation>
    <scope>NUCLEOTIDE SEQUENCE</scope>
</reference>
<protein>
    <submittedName>
        <fullName evidence="2">Uncharacterized protein</fullName>
    </submittedName>
</protein>